<organism evidence="1 2">
    <name type="scientific">Prorocentrum cordatum</name>
    <dbReference type="NCBI Taxonomy" id="2364126"/>
    <lineage>
        <taxon>Eukaryota</taxon>
        <taxon>Sar</taxon>
        <taxon>Alveolata</taxon>
        <taxon>Dinophyceae</taxon>
        <taxon>Prorocentrales</taxon>
        <taxon>Prorocentraceae</taxon>
        <taxon>Prorocentrum</taxon>
    </lineage>
</organism>
<accession>A0ABN9WUR3</accession>
<sequence length="430" mass="44743">TALKSQPLGAMGAPDMAVGAPDMAGPMAEWGGMPGGGLTRGLSPPFNHYALSNGVVSGEFFKQLAEFKFPVDGMLARAVNAALFRCAAAEDCARGGFAGRVAEPDDLARLSKHEKHQELLAEAQLDPSTTESLRGQLTIDALGPPLQNNDKAMIKGEGAEGKGKGATGKKGALTTTPEEFIYQLDGNSGVGPTQPSEDVASSPAGAAHFAQHAGGGEASGLGQTAALNKGIVVGAHLWLRRPLQEVAELFVTGGGREFMVNPPCCDAVNDEDCIALEVKGAICAALNAPRRKCGTQRARPMKRLTGQRRQSRGSITCYVAAPASRSVAPQTKGASACPPRALEASVAVDGAPKMFAMPSPPTDEFISQCWRLCAVSDRAKCICELAAIAVTANRLMIGDEMTGPMIDVAIPRAANFKTAAENEELSSRCT</sequence>
<proteinExistence type="predicted"/>
<evidence type="ECO:0000313" key="1">
    <source>
        <dbReference type="EMBL" id="CAK0889282.1"/>
    </source>
</evidence>
<feature type="non-terminal residue" evidence="1">
    <location>
        <position position="1"/>
    </location>
</feature>
<name>A0ABN9WUR3_9DINO</name>
<protein>
    <submittedName>
        <fullName evidence="1">Uncharacterized protein</fullName>
    </submittedName>
</protein>
<dbReference type="Proteomes" id="UP001189429">
    <property type="component" value="Unassembled WGS sequence"/>
</dbReference>
<keyword evidence="2" id="KW-1185">Reference proteome</keyword>
<comment type="caution">
    <text evidence="1">The sequence shown here is derived from an EMBL/GenBank/DDBJ whole genome shotgun (WGS) entry which is preliminary data.</text>
</comment>
<evidence type="ECO:0000313" key="2">
    <source>
        <dbReference type="Proteomes" id="UP001189429"/>
    </source>
</evidence>
<feature type="non-terminal residue" evidence="1">
    <location>
        <position position="430"/>
    </location>
</feature>
<dbReference type="EMBL" id="CAUYUJ010019187">
    <property type="protein sequence ID" value="CAK0889282.1"/>
    <property type="molecule type" value="Genomic_DNA"/>
</dbReference>
<gene>
    <name evidence="1" type="ORF">PCOR1329_LOCUS69851</name>
</gene>
<reference evidence="1" key="1">
    <citation type="submission" date="2023-10" db="EMBL/GenBank/DDBJ databases">
        <authorList>
            <person name="Chen Y."/>
            <person name="Shah S."/>
            <person name="Dougan E. K."/>
            <person name="Thang M."/>
            <person name="Chan C."/>
        </authorList>
    </citation>
    <scope>NUCLEOTIDE SEQUENCE [LARGE SCALE GENOMIC DNA]</scope>
</reference>